<evidence type="ECO:0000256" key="9">
    <source>
        <dbReference type="ARBA" id="ARBA00022553"/>
    </source>
</evidence>
<dbReference type="InterPro" id="IPR011013">
    <property type="entry name" value="Gal_mutarotase_sf_dom"/>
</dbReference>
<accession>A0AAE0VWH3</accession>
<comment type="function">
    <text evidence="12">Mutarotase that catalyzes the interconversion of beta-D-galactose and alpha-D-galactose during galactose metabolism. Beta-D-galactose is metabolized in the liver into glucose 1-phosphate, the primary metabolic fuel, by the action of four enzymes that constitute the Leloir pathway: GALM, GALK1 (galactokinase), GALT (galactose-1-phosphate uridylyltransferase) and GALE (UDP-galactose-4'-epimerase). Involved in the maintenance of the equilibrium between the beta- and alpha-anomers of galactose, therefore ensuring a sufficient supply of the alpha-anomer for GALK1. Also active on D-glucose although shows a preference for galactose over glucose.</text>
</comment>
<reference evidence="18" key="3">
    <citation type="submission" date="2023-05" db="EMBL/GenBank/DDBJ databases">
        <authorList>
            <person name="Smith C.H."/>
        </authorList>
    </citation>
    <scope>NUCLEOTIDE SEQUENCE</scope>
    <source>
        <strain evidence="18">CHS0354</strain>
        <tissue evidence="18">Mantle</tissue>
    </source>
</reference>
<reference evidence="18" key="1">
    <citation type="journal article" date="2021" name="Genome Biol. Evol.">
        <title>A High-Quality Reference Genome for a Parasitic Bivalve with Doubly Uniparental Inheritance (Bivalvia: Unionida).</title>
        <authorList>
            <person name="Smith C.H."/>
        </authorList>
    </citation>
    <scope>NUCLEOTIDE SEQUENCE</scope>
    <source>
        <strain evidence="18">CHS0354</strain>
    </source>
</reference>
<organism evidence="18 19">
    <name type="scientific">Potamilus streckersoni</name>
    <dbReference type="NCBI Taxonomy" id="2493646"/>
    <lineage>
        <taxon>Eukaryota</taxon>
        <taxon>Metazoa</taxon>
        <taxon>Spiralia</taxon>
        <taxon>Lophotrochozoa</taxon>
        <taxon>Mollusca</taxon>
        <taxon>Bivalvia</taxon>
        <taxon>Autobranchia</taxon>
        <taxon>Heteroconchia</taxon>
        <taxon>Palaeoheterodonta</taxon>
        <taxon>Unionida</taxon>
        <taxon>Unionoidea</taxon>
        <taxon>Unionidae</taxon>
        <taxon>Ambleminae</taxon>
        <taxon>Lampsilini</taxon>
        <taxon>Potamilus</taxon>
    </lineage>
</organism>
<evidence type="ECO:0000313" key="18">
    <source>
        <dbReference type="EMBL" id="KAK3593188.1"/>
    </source>
</evidence>
<dbReference type="PROSITE" id="PS00545">
    <property type="entry name" value="ALDOSE_1_EPIMERASE"/>
    <property type="match status" value="1"/>
</dbReference>
<comment type="subcellular location">
    <subcellularLocation>
        <location evidence="3">Cytoplasm</location>
    </subcellularLocation>
</comment>
<dbReference type="AlphaFoldDB" id="A0AAE0VWH3"/>
<reference evidence="18" key="2">
    <citation type="journal article" date="2021" name="Genome Biol. Evol.">
        <title>Developing a high-quality reference genome for a parasitic bivalve with doubly uniparental inheritance (Bivalvia: Unionida).</title>
        <authorList>
            <person name="Smith C.H."/>
        </authorList>
    </citation>
    <scope>NUCLEOTIDE SEQUENCE</scope>
    <source>
        <strain evidence="18">CHS0354</strain>
        <tissue evidence="18">Mantle</tissue>
    </source>
</reference>
<feature type="binding site" evidence="15">
    <location>
        <position position="293"/>
    </location>
    <ligand>
        <name>beta-D-galactose</name>
        <dbReference type="ChEBI" id="CHEBI:27667"/>
    </ligand>
</feature>
<proteinExistence type="inferred from homology"/>
<dbReference type="GO" id="GO:0006006">
    <property type="term" value="P:glucose metabolic process"/>
    <property type="evidence" value="ECO:0007669"/>
    <property type="project" value="TreeGrafter"/>
</dbReference>
<evidence type="ECO:0000256" key="6">
    <source>
        <dbReference type="ARBA" id="ARBA00006206"/>
    </source>
</evidence>
<gene>
    <name evidence="18" type="ORF">CHS0354_039674</name>
</gene>
<feature type="binding site" evidence="16">
    <location>
        <begin position="225"/>
        <end position="227"/>
    </location>
    <ligand>
        <name>beta-D-galactose</name>
        <dbReference type="ChEBI" id="CHEBI:27667"/>
    </ligand>
</feature>
<keyword evidence="17" id="KW-1133">Transmembrane helix</keyword>
<keyword evidence="8" id="KW-0963">Cytoplasm</keyword>
<feature type="transmembrane region" description="Helical" evidence="17">
    <location>
        <begin position="12"/>
        <end position="34"/>
    </location>
</feature>
<dbReference type="PANTHER" id="PTHR10091:SF0">
    <property type="entry name" value="GALACTOSE MUTAROTASE"/>
    <property type="match status" value="1"/>
</dbReference>
<dbReference type="GO" id="GO:0030246">
    <property type="term" value="F:carbohydrate binding"/>
    <property type="evidence" value="ECO:0007669"/>
    <property type="project" value="InterPro"/>
</dbReference>
<evidence type="ECO:0000256" key="15">
    <source>
        <dbReference type="PIRSR" id="PIRSR005096-2"/>
    </source>
</evidence>
<comment type="subunit">
    <text evidence="7">Monomer.</text>
</comment>
<evidence type="ECO:0000256" key="8">
    <source>
        <dbReference type="ARBA" id="ARBA00022490"/>
    </source>
</evidence>
<evidence type="ECO:0000256" key="11">
    <source>
        <dbReference type="ARBA" id="ARBA00023277"/>
    </source>
</evidence>
<evidence type="ECO:0000313" key="19">
    <source>
        <dbReference type="Proteomes" id="UP001195483"/>
    </source>
</evidence>
<dbReference type="PANTHER" id="PTHR10091">
    <property type="entry name" value="ALDOSE-1-EPIMERASE"/>
    <property type="match status" value="1"/>
</dbReference>
<feature type="binding site" evidence="16">
    <location>
        <begin position="129"/>
        <end position="130"/>
    </location>
    <ligand>
        <name>beta-D-galactose</name>
        <dbReference type="ChEBI" id="CHEBI:27667"/>
    </ligand>
</feature>
<evidence type="ECO:0000256" key="17">
    <source>
        <dbReference type="SAM" id="Phobius"/>
    </source>
</evidence>
<comment type="pathway">
    <text evidence="5 13">Carbohydrate metabolism; hexose metabolism.</text>
</comment>
<dbReference type="Pfam" id="PF01263">
    <property type="entry name" value="Aldose_epim"/>
    <property type="match status" value="1"/>
</dbReference>
<evidence type="ECO:0000256" key="1">
    <source>
        <dbReference type="ARBA" id="ARBA00001614"/>
    </source>
</evidence>
<keyword evidence="17" id="KW-0472">Membrane</keyword>
<evidence type="ECO:0000256" key="4">
    <source>
        <dbReference type="ARBA" id="ARBA00004947"/>
    </source>
</evidence>
<keyword evidence="19" id="KW-1185">Reference proteome</keyword>
<dbReference type="GO" id="GO:0033499">
    <property type="term" value="P:galactose catabolic process via UDP-galactose, Leloir pathway"/>
    <property type="evidence" value="ECO:0007669"/>
    <property type="project" value="TreeGrafter"/>
</dbReference>
<dbReference type="GO" id="GO:0004034">
    <property type="term" value="F:aldose 1-epimerase activity"/>
    <property type="evidence" value="ECO:0007669"/>
    <property type="project" value="UniProtKB-EC"/>
</dbReference>
<dbReference type="Proteomes" id="UP001195483">
    <property type="component" value="Unassembled WGS sequence"/>
</dbReference>
<dbReference type="Gene3D" id="2.70.98.10">
    <property type="match status" value="1"/>
</dbReference>
<dbReference type="PIRSF" id="PIRSF005096">
    <property type="entry name" value="GALM"/>
    <property type="match status" value="1"/>
</dbReference>
<dbReference type="InterPro" id="IPR014718">
    <property type="entry name" value="GH-type_carb-bd"/>
</dbReference>
<dbReference type="EMBL" id="JAEAOA010002313">
    <property type="protein sequence ID" value="KAK3593188.1"/>
    <property type="molecule type" value="Genomic_DNA"/>
</dbReference>
<keyword evidence="9" id="KW-0597">Phosphoprotein</keyword>
<evidence type="ECO:0000256" key="12">
    <source>
        <dbReference type="ARBA" id="ARBA00045743"/>
    </source>
</evidence>
<evidence type="ECO:0000256" key="16">
    <source>
        <dbReference type="PIRSR" id="PIRSR005096-3"/>
    </source>
</evidence>
<dbReference type="InterPro" id="IPR008183">
    <property type="entry name" value="Aldose_1/G6P_1-epimerase"/>
</dbReference>
<protein>
    <recommendedName>
        <fullName evidence="13">Aldose 1-epimerase</fullName>
        <ecNumber evidence="13">5.1.3.3</ecNumber>
    </recommendedName>
</protein>
<dbReference type="CDD" id="cd09019">
    <property type="entry name" value="galactose_mutarotase_like"/>
    <property type="match status" value="1"/>
</dbReference>
<dbReference type="NCBIfam" id="NF008277">
    <property type="entry name" value="PRK11055.1"/>
    <property type="match status" value="1"/>
</dbReference>
<name>A0AAE0VWH3_9BIVA</name>
<evidence type="ECO:0000256" key="10">
    <source>
        <dbReference type="ARBA" id="ARBA00023235"/>
    </source>
</evidence>
<dbReference type="GO" id="GO:0005737">
    <property type="term" value="C:cytoplasm"/>
    <property type="evidence" value="ECO:0007669"/>
    <property type="project" value="UniProtKB-SubCell"/>
</dbReference>
<dbReference type="InterPro" id="IPR015443">
    <property type="entry name" value="Aldose_1-epimerase"/>
</dbReference>
<sequence>MAPLKKTGDRNICLILLALSLIIVVLLAVVIYLATRESVCKETDDSEGMSITKEKFGNTDDGEAVYRFTLKNKKNMVVRILNYGGIITNLFTPDKNGKLSDITLGFDDFEAYKTKNDPYFGGLIGRYANRIARGKFTLDGVNYTLAVNNGPNALHGGLKGFDKRIWVDDIVENRLILTYTSQDGEEGYPGKVTVTVTYELTSDNRLIIDYTANTTKPTVINLTNHAYFNLGGQETGSIADHVVRFEADHYLPVDNTSIPTGFIAPVHGTAFDLTNETRLGDRLPQVTGGIGFDHNFCLGKPNWMKHGAWVLHPESGRTLNFYTTEPGVQFYTSYYLNNVTGKGGVVYHQYGGFCLEAQHYPDSPNQPDFPTTVLRPGEIYKQTTVYHFGVQ</sequence>
<evidence type="ECO:0000256" key="14">
    <source>
        <dbReference type="PIRSR" id="PIRSR005096-1"/>
    </source>
</evidence>
<dbReference type="InterPro" id="IPR047215">
    <property type="entry name" value="Galactose_mutarotase-like"/>
</dbReference>
<evidence type="ECO:0000256" key="7">
    <source>
        <dbReference type="ARBA" id="ARBA00011245"/>
    </source>
</evidence>
<comment type="similarity">
    <text evidence="6 13">Belongs to the aldose epimerase family.</text>
</comment>
<evidence type="ECO:0000256" key="2">
    <source>
        <dbReference type="ARBA" id="ARBA00001712"/>
    </source>
</evidence>
<feature type="active site" description="Proton acceptor" evidence="14">
    <location>
        <position position="356"/>
    </location>
</feature>
<evidence type="ECO:0000256" key="5">
    <source>
        <dbReference type="ARBA" id="ARBA00005028"/>
    </source>
</evidence>
<comment type="pathway">
    <text evidence="4">Carbohydrate metabolism; galactose metabolism.</text>
</comment>
<comment type="caution">
    <text evidence="18">The sequence shown here is derived from an EMBL/GenBank/DDBJ whole genome shotgun (WGS) entry which is preliminary data.</text>
</comment>
<keyword evidence="17" id="KW-0812">Transmembrane</keyword>
<evidence type="ECO:0000256" key="13">
    <source>
        <dbReference type="PIRNR" id="PIRNR005096"/>
    </source>
</evidence>
<feature type="active site" description="Proton donor" evidence="14">
    <location>
        <position position="225"/>
    </location>
</feature>
<keyword evidence="10 13" id="KW-0413">Isomerase</keyword>
<dbReference type="EC" id="5.1.3.3" evidence="13"/>
<comment type="catalytic activity">
    <reaction evidence="2">
        <text>alpha-D-galactose = beta-D-galactose</text>
        <dbReference type="Rhea" id="RHEA:28675"/>
        <dbReference type="ChEBI" id="CHEBI:27667"/>
        <dbReference type="ChEBI" id="CHEBI:28061"/>
        <dbReference type="EC" id="5.1.3.3"/>
    </reaction>
    <physiologicalReaction direction="right-to-left" evidence="2">
        <dbReference type="Rhea" id="RHEA:28677"/>
    </physiologicalReaction>
</comment>
<dbReference type="FunFam" id="2.70.98.10:FF:000003">
    <property type="entry name" value="Aldose 1-epimerase"/>
    <property type="match status" value="1"/>
</dbReference>
<comment type="catalytic activity">
    <reaction evidence="1 13">
        <text>alpha-D-glucose = beta-D-glucose</text>
        <dbReference type="Rhea" id="RHEA:10264"/>
        <dbReference type="ChEBI" id="CHEBI:15903"/>
        <dbReference type="ChEBI" id="CHEBI:17925"/>
        <dbReference type="EC" id="5.1.3.3"/>
    </reaction>
</comment>
<dbReference type="InterPro" id="IPR018052">
    <property type="entry name" value="Ald1_epimerase_CS"/>
</dbReference>
<keyword evidence="11 13" id="KW-0119">Carbohydrate metabolism</keyword>
<evidence type="ECO:0000256" key="3">
    <source>
        <dbReference type="ARBA" id="ARBA00004496"/>
    </source>
</evidence>
<dbReference type="SUPFAM" id="SSF74650">
    <property type="entry name" value="Galactose mutarotase-like"/>
    <property type="match status" value="1"/>
</dbReference>